<name>A0A1I2CQ87_9RHOB</name>
<protein>
    <recommendedName>
        <fullName evidence="2">DUF4168 domain-containing protein</fullName>
    </recommendedName>
</protein>
<organism evidence="3 4">
    <name type="scientific">Roseivivax sediminis</name>
    <dbReference type="NCBI Taxonomy" id="936889"/>
    <lineage>
        <taxon>Bacteria</taxon>
        <taxon>Pseudomonadati</taxon>
        <taxon>Pseudomonadota</taxon>
        <taxon>Alphaproteobacteria</taxon>
        <taxon>Rhodobacterales</taxon>
        <taxon>Roseobacteraceae</taxon>
        <taxon>Roseivivax</taxon>
    </lineage>
</organism>
<dbReference type="InterPro" id="IPR025433">
    <property type="entry name" value="DUF4168"/>
</dbReference>
<feature type="domain" description="DUF4168" evidence="2">
    <location>
        <begin position="49"/>
        <end position="125"/>
    </location>
</feature>
<proteinExistence type="predicted"/>
<dbReference type="Pfam" id="PF13767">
    <property type="entry name" value="DUF4168"/>
    <property type="match status" value="1"/>
</dbReference>
<keyword evidence="4" id="KW-1185">Reference proteome</keyword>
<gene>
    <name evidence="3" type="ORF">SAMN04515678_11438</name>
</gene>
<evidence type="ECO:0000313" key="4">
    <source>
        <dbReference type="Proteomes" id="UP000325289"/>
    </source>
</evidence>
<accession>A0A1I2CQ87</accession>
<feature type="chain" id="PRO_5009302157" description="DUF4168 domain-containing protein" evidence="1">
    <location>
        <begin position="29"/>
        <end position="134"/>
    </location>
</feature>
<feature type="signal peptide" evidence="1">
    <location>
        <begin position="1"/>
        <end position="28"/>
    </location>
</feature>
<dbReference type="RefSeq" id="WP_149757826.1">
    <property type="nucleotide sequence ID" value="NZ_FOMS01000014.1"/>
</dbReference>
<dbReference type="Proteomes" id="UP000325289">
    <property type="component" value="Unassembled WGS sequence"/>
</dbReference>
<sequence>MFFARKAKVTLTAYGLIVAGAMTPVAVAANEAGSGNPPLIPVQATTFDQETIDAFAAARTRVDEIRSTYLPQFQQAQTEAEQQKINQQATQEMAEAVEATPNITIEEYDAVVRAVREDPNLSDRIDEAMAEPDI</sequence>
<dbReference type="OrthoDB" id="8030799at2"/>
<reference evidence="3 4" key="1">
    <citation type="submission" date="2016-10" db="EMBL/GenBank/DDBJ databases">
        <authorList>
            <person name="Varghese N."/>
            <person name="Submissions S."/>
        </authorList>
    </citation>
    <scope>NUCLEOTIDE SEQUENCE [LARGE SCALE GENOMIC DNA]</scope>
    <source>
        <strain evidence="4">YIM D21,KCTC 23444,ACCC 10710</strain>
    </source>
</reference>
<keyword evidence="1" id="KW-0732">Signal</keyword>
<evidence type="ECO:0000313" key="3">
    <source>
        <dbReference type="EMBL" id="SFE70394.1"/>
    </source>
</evidence>
<evidence type="ECO:0000259" key="2">
    <source>
        <dbReference type="Pfam" id="PF13767"/>
    </source>
</evidence>
<dbReference type="EMBL" id="FOMS01000014">
    <property type="protein sequence ID" value="SFE70394.1"/>
    <property type="molecule type" value="Genomic_DNA"/>
</dbReference>
<evidence type="ECO:0000256" key="1">
    <source>
        <dbReference type="SAM" id="SignalP"/>
    </source>
</evidence>
<dbReference type="AlphaFoldDB" id="A0A1I2CQ87"/>